<organism evidence="2 3">
    <name type="scientific">Ambispora gerdemannii</name>
    <dbReference type="NCBI Taxonomy" id="144530"/>
    <lineage>
        <taxon>Eukaryota</taxon>
        <taxon>Fungi</taxon>
        <taxon>Fungi incertae sedis</taxon>
        <taxon>Mucoromycota</taxon>
        <taxon>Glomeromycotina</taxon>
        <taxon>Glomeromycetes</taxon>
        <taxon>Archaeosporales</taxon>
        <taxon>Ambisporaceae</taxon>
        <taxon>Ambispora</taxon>
    </lineage>
</organism>
<feature type="coiled-coil region" evidence="1">
    <location>
        <begin position="169"/>
        <end position="196"/>
    </location>
</feature>
<dbReference type="OrthoDB" id="10477618at2759"/>
<evidence type="ECO:0000313" key="3">
    <source>
        <dbReference type="Proteomes" id="UP000789831"/>
    </source>
</evidence>
<keyword evidence="1" id="KW-0175">Coiled coil</keyword>
<gene>
    <name evidence="2" type="ORF">AGERDE_LOCUS4378</name>
</gene>
<comment type="caution">
    <text evidence="2">The sequence shown here is derived from an EMBL/GenBank/DDBJ whole genome shotgun (WGS) entry which is preliminary data.</text>
</comment>
<dbReference type="Proteomes" id="UP000789831">
    <property type="component" value="Unassembled WGS sequence"/>
</dbReference>
<reference evidence="2" key="1">
    <citation type="submission" date="2021-06" db="EMBL/GenBank/DDBJ databases">
        <authorList>
            <person name="Kallberg Y."/>
            <person name="Tangrot J."/>
            <person name="Rosling A."/>
        </authorList>
    </citation>
    <scope>NUCLEOTIDE SEQUENCE</scope>
    <source>
        <strain evidence="2">MT106</strain>
    </source>
</reference>
<name>A0A9N9F1L4_9GLOM</name>
<keyword evidence="3" id="KW-1185">Reference proteome</keyword>
<sequence>MAFIQHQEVFFSYSQENVCRDSIFNTNPNTCFHSQKKFDHCAAALNDDLQFPADDISRVQMLLEYLNINGDNNTIAEETKTFDPTTLHFEDFDGVYYEDETSSSNNNSNYDDDYCSSDFDSIEYSDGKSSSTDDDESLQDFTPIDEWRKNCLYDTEDQLISNFQLTPVKRRRISKCMQYERQLRELEQEMEDRLIEQEIMGWMDECEEQENAAYSTRDFLVCYSKEFLQLDARAINCFVQFAPITFRTNKRSKWRGTFKAWVLR</sequence>
<accession>A0A9N9F1L4</accession>
<proteinExistence type="predicted"/>
<dbReference type="AlphaFoldDB" id="A0A9N9F1L4"/>
<evidence type="ECO:0000256" key="1">
    <source>
        <dbReference type="SAM" id="Coils"/>
    </source>
</evidence>
<protein>
    <submittedName>
        <fullName evidence="2">10159_t:CDS:1</fullName>
    </submittedName>
</protein>
<evidence type="ECO:0000313" key="2">
    <source>
        <dbReference type="EMBL" id="CAG8503712.1"/>
    </source>
</evidence>
<dbReference type="EMBL" id="CAJVPL010000499">
    <property type="protein sequence ID" value="CAG8503712.1"/>
    <property type="molecule type" value="Genomic_DNA"/>
</dbReference>